<sequence>MQEDFYPAAEKILSDIEATFKKDPRLKSFEILPVPTNQNKSPVYHVEHCLGLESWCVPHVYCHAYQNVMSLRQNKNKAK</sequence>
<dbReference type="InParanoid" id="T1HR06"/>
<keyword evidence="2" id="KW-1185">Reference proteome</keyword>
<evidence type="ECO:0000313" key="2">
    <source>
        <dbReference type="Proteomes" id="UP000015103"/>
    </source>
</evidence>
<proteinExistence type="predicted"/>
<accession>T1HR06</accession>
<name>T1HR06_RHOPR</name>
<dbReference type="AlphaFoldDB" id="T1HR06"/>
<dbReference type="VEuPathDB" id="VectorBase:RPRC006476"/>
<reference evidence="1" key="1">
    <citation type="submission" date="2015-05" db="UniProtKB">
        <authorList>
            <consortium name="EnsemblMetazoa"/>
        </authorList>
    </citation>
    <scope>IDENTIFICATION</scope>
</reference>
<organism evidence="1 2">
    <name type="scientific">Rhodnius prolixus</name>
    <name type="common">Triatomid bug</name>
    <dbReference type="NCBI Taxonomy" id="13249"/>
    <lineage>
        <taxon>Eukaryota</taxon>
        <taxon>Metazoa</taxon>
        <taxon>Ecdysozoa</taxon>
        <taxon>Arthropoda</taxon>
        <taxon>Hexapoda</taxon>
        <taxon>Insecta</taxon>
        <taxon>Pterygota</taxon>
        <taxon>Neoptera</taxon>
        <taxon>Paraneoptera</taxon>
        <taxon>Hemiptera</taxon>
        <taxon>Heteroptera</taxon>
        <taxon>Panheteroptera</taxon>
        <taxon>Cimicomorpha</taxon>
        <taxon>Reduviidae</taxon>
        <taxon>Triatominae</taxon>
        <taxon>Rhodnius</taxon>
    </lineage>
</organism>
<dbReference type="Proteomes" id="UP000015103">
    <property type="component" value="Unassembled WGS sequence"/>
</dbReference>
<dbReference type="eggNOG" id="KOG0529">
    <property type="taxonomic scope" value="Eukaryota"/>
</dbReference>
<dbReference type="HOGENOM" id="CLU_2612916_0_0_1"/>
<dbReference type="EMBL" id="ACPB03004828">
    <property type="status" value="NOT_ANNOTATED_CDS"/>
    <property type="molecule type" value="Genomic_DNA"/>
</dbReference>
<evidence type="ECO:0000313" key="1">
    <source>
        <dbReference type="EnsemblMetazoa" id="RPRC006476-PA"/>
    </source>
</evidence>
<protein>
    <submittedName>
        <fullName evidence="1">Uncharacterized protein</fullName>
    </submittedName>
</protein>
<dbReference type="EnsemblMetazoa" id="RPRC006476-RA">
    <property type="protein sequence ID" value="RPRC006476-PA"/>
    <property type="gene ID" value="RPRC006476"/>
</dbReference>
<dbReference type="STRING" id="13249.T1HR06"/>